<dbReference type="FunFam" id="2.60.120.650:FF:000013">
    <property type="entry name" value="Ribosomal oxygenase 1"/>
    <property type="match status" value="1"/>
</dbReference>
<feature type="domain" description="JmjC" evidence="16">
    <location>
        <begin position="96"/>
        <end position="241"/>
    </location>
</feature>
<keyword evidence="11 15" id="KW-0539">Nucleus</keyword>
<dbReference type="FunFam" id="3.90.930.40:FF:000001">
    <property type="entry name" value="ribosomal oxygenase 1 isoform X1"/>
    <property type="match status" value="1"/>
</dbReference>
<dbReference type="GO" id="GO:0036139">
    <property type="term" value="F:peptidyl-histidine dioxygenase activity"/>
    <property type="evidence" value="ECO:0007669"/>
    <property type="project" value="UniProtKB-EC"/>
</dbReference>
<comment type="function">
    <text evidence="15">Oxygenase that can act as both a histone lysine demethylase and a ribosomal histidine hydroxylase.</text>
</comment>
<evidence type="ECO:0000256" key="2">
    <source>
        <dbReference type="ARBA" id="ARBA00010309"/>
    </source>
</evidence>
<dbReference type="GO" id="GO:0140680">
    <property type="term" value="F:histone H3K36me/H3K36me2 demethylase activity"/>
    <property type="evidence" value="ECO:0007669"/>
    <property type="project" value="UniProtKB-EC"/>
</dbReference>
<evidence type="ECO:0000256" key="4">
    <source>
        <dbReference type="ARBA" id="ARBA00022723"/>
    </source>
</evidence>
<dbReference type="EMBL" id="VWYV01000238">
    <property type="protein sequence ID" value="NXE08007.1"/>
    <property type="molecule type" value="Genomic_DNA"/>
</dbReference>
<feature type="non-terminal residue" evidence="17">
    <location>
        <position position="443"/>
    </location>
</feature>
<dbReference type="AlphaFoldDB" id="A0A7K8JT62"/>
<evidence type="ECO:0000256" key="11">
    <source>
        <dbReference type="ARBA" id="ARBA00023242"/>
    </source>
</evidence>
<evidence type="ECO:0000259" key="16">
    <source>
        <dbReference type="PROSITE" id="PS51184"/>
    </source>
</evidence>
<dbReference type="InterPro" id="IPR039994">
    <property type="entry name" value="NO66-like"/>
</dbReference>
<comment type="similarity">
    <text evidence="2">Belongs to the ROX family. NO66 subfamily.</text>
</comment>
<evidence type="ECO:0000256" key="7">
    <source>
        <dbReference type="ARBA" id="ARBA00023002"/>
    </source>
</evidence>
<evidence type="ECO:0000256" key="13">
    <source>
        <dbReference type="ARBA" id="ARBA00048301"/>
    </source>
</evidence>
<dbReference type="EC" id="1.14.11.-" evidence="15"/>
<dbReference type="SUPFAM" id="SSF51197">
    <property type="entry name" value="Clavaminate synthase-like"/>
    <property type="match status" value="1"/>
</dbReference>
<dbReference type="PROSITE" id="PS51184">
    <property type="entry name" value="JMJC"/>
    <property type="match status" value="1"/>
</dbReference>
<reference evidence="17 18" key="1">
    <citation type="submission" date="2019-09" db="EMBL/GenBank/DDBJ databases">
        <title>Bird 10,000 Genomes (B10K) Project - Family phase.</title>
        <authorList>
            <person name="Zhang G."/>
        </authorList>
    </citation>
    <scope>NUCLEOTIDE SEQUENCE [LARGE SCALE GENOMIC DNA]</scope>
    <source>
        <strain evidence="17">B10K-CU-031-23</strain>
    </source>
</reference>
<dbReference type="FunFam" id="1.10.10.1500:FF:000001">
    <property type="entry name" value="ribosomal oxygenase 1 isoform X1"/>
    <property type="match status" value="1"/>
</dbReference>
<accession>A0A7K8JT62</accession>
<dbReference type="Proteomes" id="UP000533896">
    <property type="component" value="Unassembled WGS sequence"/>
</dbReference>
<evidence type="ECO:0000256" key="6">
    <source>
        <dbReference type="ARBA" id="ARBA00022964"/>
    </source>
</evidence>
<dbReference type="Pfam" id="PF21233">
    <property type="entry name" value="WHD_RIOX1"/>
    <property type="match status" value="1"/>
</dbReference>
<comment type="catalytic activity">
    <reaction evidence="12">
        <text>L-histidyl-[protein] + 2-oxoglutarate + O2 = (3S)-3-hydroxy-L-histidyl-[protein] + succinate + CO2</text>
        <dbReference type="Rhea" id="RHEA:54256"/>
        <dbReference type="Rhea" id="RHEA-COMP:9745"/>
        <dbReference type="Rhea" id="RHEA-COMP:13840"/>
        <dbReference type="ChEBI" id="CHEBI:15379"/>
        <dbReference type="ChEBI" id="CHEBI:16526"/>
        <dbReference type="ChEBI" id="CHEBI:16810"/>
        <dbReference type="ChEBI" id="CHEBI:29979"/>
        <dbReference type="ChEBI" id="CHEBI:30031"/>
        <dbReference type="ChEBI" id="CHEBI:138021"/>
        <dbReference type="EC" id="1.14.11.79"/>
    </reaction>
    <physiologicalReaction direction="left-to-right" evidence="12">
        <dbReference type="Rhea" id="RHEA:54257"/>
    </physiologicalReaction>
</comment>
<dbReference type="InterPro" id="IPR049043">
    <property type="entry name" value="WHD_RIOX1"/>
</dbReference>
<keyword evidence="3" id="KW-0678">Repressor</keyword>
<proteinExistence type="inferred from homology"/>
<protein>
    <recommendedName>
        <fullName evidence="15">Bifunctional lysine-specific demethylase and histidyl-hydroxylase</fullName>
        <ecNumber evidence="15">1.14.11.-</ecNumber>
    </recommendedName>
</protein>
<name>A0A7K8JT62_9AVES</name>
<dbReference type="GO" id="GO:0005506">
    <property type="term" value="F:iron ion binding"/>
    <property type="evidence" value="ECO:0007669"/>
    <property type="project" value="UniProtKB-UniRule"/>
</dbReference>
<evidence type="ECO:0000256" key="5">
    <source>
        <dbReference type="ARBA" id="ARBA00022853"/>
    </source>
</evidence>
<sequence length="443" mass="49932">RQRAAELFRWLVAPVAPEEFLGRHWERAPLLVRRGDPGYYAGLFSTTEFDAALRGGEVHFGTHLDVTSYAEGVRETHNPVGRALPAVVWDFYQNGCSLRLLSPQAFSPTVWNFLSILQEHFGSMAGANTYLTPPGTQGFAPHYDDIEAFVLQLEGKKHWRIYRPRTDAEVLPQFSSANLTQAELGEPVLETVLEAGDLLYFPRGFIHQGDCLPDAHSLHITVSSYQRNSWGDLLEKLLPAALQMALEEDVEYRQGLPVDYLRYMGVANSDAVDTRRTAFVEKVQSLIKKLIDYAPIDAAVDQRAKSFLHDCLPPVLTQSEKAQSVYGFPARWQDGGPCDVDILITKDTEVRLLRHGIIRLCNEEAGVMLYYTTENSRVYHKEEPKFLEIDPEYTDSIEFLLSSYPNHVSVDALPCETTEDKISLATLLFEKGILTTKKPLVQV</sequence>
<evidence type="ECO:0000256" key="15">
    <source>
        <dbReference type="RuleBase" id="RU366061"/>
    </source>
</evidence>
<keyword evidence="7 15" id="KW-0560">Oxidoreductase</keyword>
<keyword evidence="18" id="KW-1185">Reference proteome</keyword>
<dbReference type="InterPro" id="IPR003347">
    <property type="entry name" value="JmjC_dom"/>
</dbReference>
<comment type="caution">
    <text evidence="17">The sequence shown here is derived from an EMBL/GenBank/DDBJ whole genome shotgun (WGS) entry which is preliminary data.</text>
</comment>
<evidence type="ECO:0000256" key="8">
    <source>
        <dbReference type="ARBA" id="ARBA00023004"/>
    </source>
</evidence>
<evidence type="ECO:0000256" key="10">
    <source>
        <dbReference type="ARBA" id="ARBA00023163"/>
    </source>
</evidence>
<organism evidence="17 18">
    <name type="scientific">Lophotis ruficrista</name>
    <dbReference type="NCBI Taxonomy" id="172689"/>
    <lineage>
        <taxon>Eukaryota</taxon>
        <taxon>Metazoa</taxon>
        <taxon>Chordata</taxon>
        <taxon>Craniata</taxon>
        <taxon>Vertebrata</taxon>
        <taxon>Euteleostomi</taxon>
        <taxon>Archelosauria</taxon>
        <taxon>Archosauria</taxon>
        <taxon>Dinosauria</taxon>
        <taxon>Saurischia</taxon>
        <taxon>Theropoda</taxon>
        <taxon>Coelurosauria</taxon>
        <taxon>Aves</taxon>
        <taxon>Neognathae</taxon>
        <taxon>Neoaves</taxon>
        <taxon>Otidimorphae</taxon>
        <taxon>Otidiformes</taxon>
        <taxon>Otididae</taxon>
        <taxon>Lophotis</taxon>
    </lineage>
</organism>
<evidence type="ECO:0000313" key="17">
    <source>
        <dbReference type="EMBL" id="NXE08007.1"/>
    </source>
</evidence>
<keyword evidence="10 15" id="KW-0804">Transcription</keyword>
<evidence type="ECO:0000256" key="9">
    <source>
        <dbReference type="ARBA" id="ARBA00023015"/>
    </source>
</evidence>
<evidence type="ECO:0000256" key="3">
    <source>
        <dbReference type="ARBA" id="ARBA00022491"/>
    </source>
</evidence>
<evidence type="ECO:0000256" key="1">
    <source>
        <dbReference type="ARBA" id="ARBA00004123"/>
    </source>
</evidence>
<keyword evidence="9 15" id="KW-0805">Transcription regulation</keyword>
<keyword evidence="4 15" id="KW-0479">Metal-binding</keyword>
<dbReference type="Gene3D" id="2.60.120.650">
    <property type="entry name" value="Cupin"/>
    <property type="match status" value="1"/>
</dbReference>
<dbReference type="GO" id="GO:0032453">
    <property type="term" value="F:histone H3K4 demethylase activity"/>
    <property type="evidence" value="ECO:0007669"/>
    <property type="project" value="TreeGrafter"/>
</dbReference>
<dbReference type="OrthoDB" id="425950at2759"/>
<keyword evidence="5" id="KW-0156">Chromatin regulator</keyword>
<dbReference type="Gene3D" id="3.90.930.40">
    <property type="match status" value="1"/>
</dbReference>
<dbReference type="GO" id="GO:0005730">
    <property type="term" value="C:nucleolus"/>
    <property type="evidence" value="ECO:0007669"/>
    <property type="project" value="TreeGrafter"/>
</dbReference>
<evidence type="ECO:0000256" key="12">
    <source>
        <dbReference type="ARBA" id="ARBA00048149"/>
    </source>
</evidence>
<dbReference type="Pfam" id="PF08007">
    <property type="entry name" value="JmjC_2"/>
    <property type="match status" value="1"/>
</dbReference>
<evidence type="ECO:0000313" key="18">
    <source>
        <dbReference type="Proteomes" id="UP000533896"/>
    </source>
</evidence>
<keyword evidence="8 15" id="KW-0408">Iron</keyword>
<dbReference type="Gene3D" id="1.10.10.1500">
    <property type="entry name" value="JmjC domain-containing ribosomal oxygenase (ROX), dimer domain"/>
    <property type="match status" value="1"/>
</dbReference>
<comment type="subcellular location">
    <subcellularLocation>
        <location evidence="1 15">Nucleus</location>
    </subcellularLocation>
</comment>
<gene>
    <name evidence="17" type="primary">Riox1</name>
    <name evidence="17" type="ORF">LOPRUF_R07773</name>
</gene>
<comment type="catalytic activity">
    <reaction evidence="14">
        <text>N(6)-methyl-L-lysyl-[protein] + 2-oxoglutarate + O2 = L-lysyl-[protein] + formaldehyde + succinate + CO2</text>
        <dbReference type="Rhea" id="RHEA:60924"/>
        <dbReference type="Rhea" id="RHEA-COMP:9752"/>
        <dbReference type="Rhea" id="RHEA-COMP:13053"/>
        <dbReference type="ChEBI" id="CHEBI:15379"/>
        <dbReference type="ChEBI" id="CHEBI:16526"/>
        <dbReference type="ChEBI" id="CHEBI:16810"/>
        <dbReference type="ChEBI" id="CHEBI:16842"/>
        <dbReference type="ChEBI" id="CHEBI:29969"/>
        <dbReference type="ChEBI" id="CHEBI:30031"/>
        <dbReference type="ChEBI" id="CHEBI:61929"/>
    </reaction>
    <physiologicalReaction direction="left-to-right" evidence="14">
        <dbReference type="Rhea" id="RHEA:60925"/>
    </physiologicalReaction>
</comment>
<comment type="cofactor">
    <cofactor evidence="15">
        <name>Fe(2+)</name>
        <dbReference type="ChEBI" id="CHEBI:29033"/>
    </cofactor>
    <text evidence="15">Binds 1 Fe(2+) ion per subunit.</text>
</comment>
<keyword evidence="6 15" id="KW-0223">Dioxygenase</keyword>
<comment type="catalytic activity">
    <reaction evidence="13">
        <text>N(6),N(6)-dimethyl-L-lysyl(36)-[histone H3] + 2 2-oxoglutarate + 2 O2 = L-lysyl(36)-[histone H3] + 2 formaldehyde + 2 succinate + 2 CO2</text>
        <dbReference type="Rhea" id="RHEA:42032"/>
        <dbReference type="Rhea" id="RHEA-COMP:9785"/>
        <dbReference type="Rhea" id="RHEA-COMP:9787"/>
        <dbReference type="ChEBI" id="CHEBI:15379"/>
        <dbReference type="ChEBI" id="CHEBI:16526"/>
        <dbReference type="ChEBI" id="CHEBI:16810"/>
        <dbReference type="ChEBI" id="CHEBI:16842"/>
        <dbReference type="ChEBI" id="CHEBI:29969"/>
        <dbReference type="ChEBI" id="CHEBI:30031"/>
        <dbReference type="ChEBI" id="CHEBI:61976"/>
        <dbReference type="EC" id="1.14.11.27"/>
    </reaction>
    <physiologicalReaction direction="left-to-right" evidence="13">
        <dbReference type="Rhea" id="RHEA:42033"/>
    </physiologicalReaction>
</comment>
<evidence type="ECO:0000256" key="14">
    <source>
        <dbReference type="ARBA" id="ARBA00049324"/>
    </source>
</evidence>
<feature type="non-terminal residue" evidence="17">
    <location>
        <position position="1"/>
    </location>
</feature>
<dbReference type="PANTHER" id="PTHR13096:SF8">
    <property type="entry name" value="RIBOSOMAL OXYGENASE 1"/>
    <property type="match status" value="1"/>
</dbReference>
<dbReference type="PANTHER" id="PTHR13096">
    <property type="entry name" value="MINA53 MYC INDUCED NUCLEAR ANTIGEN"/>
    <property type="match status" value="1"/>
</dbReference>